<accession>A0A3M7PRT2</accession>
<keyword evidence="1" id="KW-1133">Transmembrane helix</keyword>
<reference evidence="2 3" key="1">
    <citation type="journal article" date="2018" name="Sci. Rep.">
        <title>Genomic signatures of local adaptation to the degree of environmental predictability in rotifers.</title>
        <authorList>
            <person name="Franch-Gras L."/>
            <person name="Hahn C."/>
            <person name="Garcia-Roger E.M."/>
            <person name="Carmona M.J."/>
            <person name="Serra M."/>
            <person name="Gomez A."/>
        </authorList>
    </citation>
    <scope>NUCLEOTIDE SEQUENCE [LARGE SCALE GENOMIC DNA]</scope>
    <source>
        <strain evidence="2">HYR1</strain>
    </source>
</reference>
<dbReference type="AlphaFoldDB" id="A0A3M7PRT2"/>
<evidence type="ECO:0000256" key="1">
    <source>
        <dbReference type="SAM" id="Phobius"/>
    </source>
</evidence>
<evidence type="ECO:0000313" key="2">
    <source>
        <dbReference type="EMBL" id="RNA01857.1"/>
    </source>
</evidence>
<dbReference type="Proteomes" id="UP000276133">
    <property type="component" value="Unassembled WGS sequence"/>
</dbReference>
<keyword evidence="1" id="KW-0472">Membrane</keyword>
<keyword evidence="3" id="KW-1185">Reference proteome</keyword>
<protein>
    <submittedName>
        <fullName evidence="2">Uncharacterized protein</fullName>
    </submittedName>
</protein>
<evidence type="ECO:0000313" key="3">
    <source>
        <dbReference type="Proteomes" id="UP000276133"/>
    </source>
</evidence>
<organism evidence="2 3">
    <name type="scientific">Brachionus plicatilis</name>
    <name type="common">Marine rotifer</name>
    <name type="synonym">Brachionus muelleri</name>
    <dbReference type="NCBI Taxonomy" id="10195"/>
    <lineage>
        <taxon>Eukaryota</taxon>
        <taxon>Metazoa</taxon>
        <taxon>Spiralia</taxon>
        <taxon>Gnathifera</taxon>
        <taxon>Rotifera</taxon>
        <taxon>Eurotatoria</taxon>
        <taxon>Monogononta</taxon>
        <taxon>Pseudotrocha</taxon>
        <taxon>Ploima</taxon>
        <taxon>Brachionidae</taxon>
        <taxon>Brachionus</taxon>
    </lineage>
</organism>
<feature type="transmembrane region" description="Helical" evidence="1">
    <location>
        <begin position="77"/>
        <end position="98"/>
    </location>
</feature>
<gene>
    <name evidence="2" type="ORF">BpHYR1_044783</name>
</gene>
<proteinExistence type="predicted"/>
<keyword evidence="1" id="KW-0812">Transmembrane</keyword>
<comment type="caution">
    <text evidence="2">The sequence shown here is derived from an EMBL/GenBank/DDBJ whole genome shotgun (WGS) entry which is preliminary data.</text>
</comment>
<sequence length="104" mass="11971">MMLFKNRCWMRPRQTGPLHGQFFAATWPANADTVTTFTISLKNSNLFEVQKIHNAATKNFFYFLQKRDAKSWILSEFILAILRFFGLSSLKVIVVGILTNSNPL</sequence>
<name>A0A3M7PRT2_BRAPC</name>
<dbReference type="EMBL" id="REGN01009144">
    <property type="protein sequence ID" value="RNA01857.1"/>
    <property type="molecule type" value="Genomic_DNA"/>
</dbReference>